<name>A0A0F5QES7_9HYPH</name>
<dbReference type="PATRIC" id="fig|1293439.3.peg.446"/>
<accession>A0A0F5QES7</accession>
<evidence type="ECO:0000313" key="1">
    <source>
        <dbReference type="EMBL" id="KKC39460.1"/>
    </source>
</evidence>
<comment type="caution">
    <text evidence="1">The sequence shown here is derived from an EMBL/GenBank/DDBJ whole genome shotgun (WGS) entry which is preliminary data.</text>
</comment>
<evidence type="ECO:0008006" key="3">
    <source>
        <dbReference type="Google" id="ProtNLM"/>
    </source>
</evidence>
<dbReference type="Gene3D" id="1.10.600.10">
    <property type="entry name" value="Farnesyl Diphosphate Synthase"/>
    <property type="match status" value="1"/>
</dbReference>
<dbReference type="PANTHER" id="PTHR31480">
    <property type="entry name" value="BIFUNCTIONAL LYCOPENE CYCLASE/PHYTOENE SYNTHASE"/>
    <property type="match status" value="1"/>
</dbReference>
<gene>
    <name evidence="1" type="ORF">WH87_04430</name>
</gene>
<evidence type="ECO:0000313" key="2">
    <source>
        <dbReference type="Proteomes" id="UP000033411"/>
    </source>
</evidence>
<dbReference type="InterPro" id="IPR002060">
    <property type="entry name" value="Squ/phyt_synthse"/>
</dbReference>
<dbReference type="SUPFAM" id="SSF48576">
    <property type="entry name" value="Terpenoid synthases"/>
    <property type="match status" value="1"/>
</dbReference>
<dbReference type="AlphaFoldDB" id="A0A0F5QES7"/>
<dbReference type="GO" id="GO:0016765">
    <property type="term" value="F:transferase activity, transferring alkyl or aryl (other than methyl) groups"/>
    <property type="evidence" value="ECO:0007669"/>
    <property type="project" value="UniProtKB-ARBA"/>
</dbReference>
<dbReference type="Proteomes" id="UP000033411">
    <property type="component" value="Unassembled WGS sequence"/>
</dbReference>
<dbReference type="STRING" id="1293439.WH87_04430"/>
<dbReference type="OrthoDB" id="9814909at2"/>
<dbReference type="Pfam" id="PF00494">
    <property type="entry name" value="SQS_PSY"/>
    <property type="match status" value="1"/>
</dbReference>
<proteinExistence type="predicted"/>
<reference evidence="1 2" key="1">
    <citation type="submission" date="2015-03" db="EMBL/GenBank/DDBJ databases">
        <authorList>
            <person name="Lepp D."/>
            <person name="Hassan Y.I."/>
            <person name="Li X.-Z."/>
            <person name="Zhou T."/>
        </authorList>
    </citation>
    <scope>NUCLEOTIDE SEQUENCE [LARGE SCALE GENOMIC DNA]</scope>
    <source>
        <strain evidence="1 2">E84</strain>
    </source>
</reference>
<dbReference type="EMBL" id="LANJ01000011">
    <property type="protein sequence ID" value="KKC39460.1"/>
    <property type="molecule type" value="Genomic_DNA"/>
</dbReference>
<organism evidence="1 2">
    <name type="scientific">Devosia epidermidihirudinis</name>
    <dbReference type="NCBI Taxonomy" id="1293439"/>
    <lineage>
        <taxon>Bacteria</taxon>
        <taxon>Pseudomonadati</taxon>
        <taxon>Pseudomonadota</taxon>
        <taxon>Alphaproteobacteria</taxon>
        <taxon>Hyphomicrobiales</taxon>
        <taxon>Devosiaceae</taxon>
        <taxon>Devosia</taxon>
    </lineage>
</organism>
<keyword evidence="2" id="KW-1185">Reference proteome</keyword>
<protein>
    <recommendedName>
        <fullName evidence="3">Phytoene synthase</fullName>
    </recommendedName>
</protein>
<sequence length="281" mass="30517">MAAESFVHAANALRSSDRDRYLATLVLTGPQRDAVTALYAFNADVASIRERVSDPAPGEIRLQWWNDALEGEGHGSVRLNPLADALLETIERYNIPKGTLQRLLGARRFDLYDDPMPDLETFEGYAGETASTLYQLAAMVLNNGVAVETGDAAGHLGVAHAMIGHLRAFGYVSAQGRIMLPWSIFAANGVVERDIFSGRDSEGVVEALGQISELAAEHLTKAETAIAALPSALKPAFAPVSVLRVEHAAINRHPGGPFRPVADEADWRKIARLAWWALRNR</sequence>
<dbReference type="InterPro" id="IPR008949">
    <property type="entry name" value="Isoprenoid_synthase_dom_sf"/>
</dbReference>
<dbReference type="RefSeq" id="WP_046138315.1">
    <property type="nucleotide sequence ID" value="NZ_LANJ01000011.1"/>
</dbReference>